<comment type="caution">
    <text evidence="2">The sequence shown here is derived from an EMBL/GenBank/DDBJ whole genome shotgun (WGS) entry which is preliminary data.</text>
</comment>
<dbReference type="EMBL" id="QYUK01000011">
    <property type="protein sequence ID" value="RJF87060.1"/>
    <property type="molecule type" value="Genomic_DNA"/>
</dbReference>
<accession>A0A418WAL0</accession>
<dbReference type="AlphaFoldDB" id="A0A418WAL0"/>
<feature type="transmembrane region" description="Helical" evidence="1">
    <location>
        <begin position="324"/>
        <end position="345"/>
    </location>
</feature>
<evidence type="ECO:0000256" key="1">
    <source>
        <dbReference type="SAM" id="Phobius"/>
    </source>
</evidence>
<dbReference type="PROSITE" id="PS51257">
    <property type="entry name" value="PROKAR_LIPOPROTEIN"/>
    <property type="match status" value="1"/>
</dbReference>
<reference evidence="2 3" key="1">
    <citation type="submission" date="2018-09" db="EMBL/GenBank/DDBJ databases">
        <authorList>
            <person name="Zhu H."/>
        </authorList>
    </citation>
    <scope>NUCLEOTIDE SEQUENCE [LARGE SCALE GENOMIC DNA]</scope>
    <source>
        <strain evidence="2 3">K1W22B-8</strain>
    </source>
</reference>
<name>A0A418WAL0_9PROT</name>
<evidence type="ECO:0000313" key="2">
    <source>
        <dbReference type="EMBL" id="RJF87060.1"/>
    </source>
</evidence>
<feature type="transmembrane region" description="Helical" evidence="1">
    <location>
        <begin position="365"/>
        <end position="384"/>
    </location>
</feature>
<evidence type="ECO:0000313" key="3">
    <source>
        <dbReference type="Proteomes" id="UP000284605"/>
    </source>
</evidence>
<dbReference type="Proteomes" id="UP000284605">
    <property type="component" value="Unassembled WGS sequence"/>
</dbReference>
<feature type="transmembrane region" description="Helical" evidence="1">
    <location>
        <begin position="12"/>
        <end position="33"/>
    </location>
</feature>
<keyword evidence="1" id="KW-0812">Transmembrane</keyword>
<evidence type="ECO:0008006" key="4">
    <source>
        <dbReference type="Google" id="ProtNLM"/>
    </source>
</evidence>
<gene>
    <name evidence="2" type="ORF">D3874_08505</name>
</gene>
<feature type="transmembrane region" description="Helical" evidence="1">
    <location>
        <begin position="185"/>
        <end position="203"/>
    </location>
</feature>
<keyword evidence="1" id="KW-0472">Membrane</keyword>
<feature type="transmembrane region" description="Helical" evidence="1">
    <location>
        <begin position="76"/>
        <end position="100"/>
    </location>
</feature>
<keyword evidence="1" id="KW-1133">Transmembrane helix</keyword>
<proteinExistence type="predicted"/>
<sequence length="522" mass="54871">MRLQHPGEGESFLAGAILLLGMLACAAAVAVMGQDGGWDLRNYHWYVPFALLNGRLGVDVLPAFMGPTFHNPLVDVPFYLAAKALGPLWASLGLGLVHGANALPLYVIARRVLPQVGRPMAALLAVIGLAGAMKISLLGATAGDNILSLFALGAIAAFLAVEARGLKALALAGLLAGAGFGLKPVLAPFIIGLTVAVLAFHTFRAGGGRALLVFALAGIAGTVLTGGFWMARLYAEFGNPLMPYFNDVFAAPYVPAHTYSDPGFTAGLPWPRVQLPFLAGIVDHVSAEASFTDWRIPLGYAGALALLAAGLVSREQRATAGFRLCLVVVATLVPWSIVFAIYRYVLAVEMLGPILVTLALLRLIPWRRAAGVAAAVVLIAVVAVTRPPPAERVAFGPDLTGVEVPPIATPERAVVLMAGLTPSAFVIPSFPPTVRFLRFDGFWIDPPEREAGYAREIRRAVAQAGGAVSILFEPGEVARVTDALKAFDPALTIGACRPVRHHLEQPGTNWGSFVLCDVNGPA</sequence>
<feature type="transmembrane region" description="Helical" evidence="1">
    <location>
        <begin position="120"/>
        <end position="139"/>
    </location>
</feature>
<keyword evidence="3" id="KW-1185">Reference proteome</keyword>
<feature type="transmembrane region" description="Helical" evidence="1">
    <location>
        <begin position="210"/>
        <end position="231"/>
    </location>
</feature>
<organism evidence="2 3">
    <name type="scientific">Oleomonas cavernae</name>
    <dbReference type="NCBI Taxonomy" id="2320859"/>
    <lineage>
        <taxon>Bacteria</taxon>
        <taxon>Pseudomonadati</taxon>
        <taxon>Pseudomonadota</taxon>
        <taxon>Alphaproteobacteria</taxon>
        <taxon>Acetobacterales</taxon>
        <taxon>Acetobacteraceae</taxon>
        <taxon>Oleomonas</taxon>
    </lineage>
</organism>
<feature type="transmembrane region" description="Helical" evidence="1">
    <location>
        <begin position="294"/>
        <end position="312"/>
    </location>
</feature>
<protein>
    <recommendedName>
        <fullName evidence="4">DUF2029 domain-containing protein</fullName>
    </recommendedName>
</protein>